<proteinExistence type="predicted"/>
<keyword evidence="2" id="KW-1185">Reference proteome</keyword>
<reference evidence="1 2" key="1">
    <citation type="submission" date="2019-03" db="EMBL/GenBank/DDBJ databases">
        <title>Genomics of glacier-inhabiting Cryobacterium strains.</title>
        <authorList>
            <person name="Liu Q."/>
            <person name="Xin Y.-H."/>
        </authorList>
    </citation>
    <scope>NUCLEOTIDE SEQUENCE [LARGE SCALE GENOMIC DNA]</scope>
    <source>
        <strain evidence="2">TMT1-22</strain>
    </source>
</reference>
<evidence type="ECO:0000313" key="1">
    <source>
        <dbReference type="EMBL" id="TFC45914.1"/>
    </source>
</evidence>
<comment type="caution">
    <text evidence="1">The sequence shown here is derived from an EMBL/GenBank/DDBJ whole genome shotgun (WGS) entry which is preliminary data.</text>
</comment>
<gene>
    <name evidence="1" type="ORF">E3O49_10400</name>
</gene>
<dbReference type="Proteomes" id="UP000297403">
    <property type="component" value="Unassembled WGS sequence"/>
</dbReference>
<dbReference type="EMBL" id="SOFY01000056">
    <property type="protein sequence ID" value="TFC45914.1"/>
    <property type="molecule type" value="Genomic_DNA"/>
</dbReference>
<dbReference type="RefSeq" id="WP_134451513.1">
    <property type="nucleotide sequence ID" value="NZ_SOFY01000056.1"/>
</dbReference>
<organism evidence="1 2">
    <name type="scientific">Cryobacterium shii</name>
    <dbReference type="NCBI Taxonomy" id="1259235"/>
    <lineage>
        <taxon>Bacteria</taxon>
        <taxon>Bacillati</taxon>
        <taxon>Actinomycetota</taxon>
        <taxon>Actinomycetes</taxon>
        <taxon>Micrococcales</taxon>
        <taxon>Microbacteriaceae</taxon>
        <taxon>Cryobacterium</taxon>
    </lineage>
</organism>
<name>A0AAQ2C5U8_9MICO</name>
<protein>
    <submittedName>
        <fullName evidence="1">Uncharacterized protein</fullName>
    </submittedName>
</protein>
<sequence length="157" mass="17532">MENDELNPVKVFMCEVPSDSLPADMHQEMAVSLVWEDRARVALQVNLAPDVIALLVHDSEATVRHMLYNLHRNIPSDLLEAVLDQHPEDAPKIAFQINAPLTALRLKPFNFASPNDIDRYLTGTGADTDRARVFRSIPKTSDNGSLTLDALMQTISR</sequence>
<accession>A0AAQ2C5U8</accession>
<dbReference type="AlphaFoldDB" id="A0AAQ2C5U8"/>
<evidence type="ECO:0000313" key="2">
    <source>
        <dbReference type="Proteomes" id="UP000297403"/>
    </source>
</evidence>